<dbReference type="PANTHER" id="PTHR12186:SF2">
    <property type="entry name" value="FGFR1 ONCOGENE PARTNER 2 HOMOLOG"/>
    <property type="match status" value="1"/>
</dbReference>
<name>A0A811KN27_9BILA</name>
<comment type="caution">
    <text evidence="5">The sequence shown here is derived from an EMBL/GenBank/DDBJ whole genome shotgun (WGS) entry which is preliminary data.</text>
</comment>
<comment type="similarity">
    <text evidence="1">Belongs to the SIKE family.</text>
</comment>
<dbReference type="Proteomes" id="UP000614601">
    <property type="component" value="Unassembled WGS sequence"/>
</dbReference>
<evidence type="ECO:0000256" key="1">
    <source>
        <dbReference type="ARBA" id="ARBA00005537"/>
    </source>
</evidence>
<accession>A0A811KN27</accession>
<dbReference type="OrthoDB" id="21214at2759"/>
<dbReference type="AlphaFoldDB" id="A0A811KN27"/>
<evidence type="ECO:0000256" key="4">
    <source>
        <dbReference type="SAM" id="MobiDB-lite"/>
    </source>
</evidence>
<evidence type="ECO:0000256" key="2">
    <source>
        <dbReference type="ARBA" id="ARBA00023054"/>
    </source>
</evidence>
<organism evidence="5 6">
    <name type="scientific">Bursaphelenchus okinawaensis</name>
    <dbReference type="NCBI Taxonomy" id="465554"/>
    <lineage>
        <taxon>Eukaryota</taxon>
        <taxon>Metazoa</taxon>
        <taxon>Ecdysozoa</taxon>
        <taxon>Nematoda</taxon>
        <taxon>Chromadorea</taxon>
        <taxon>Rhabditida</taxon>
        <taxon>Tylenchina</taxon>
        <taxon>Tylenchomorpha</taxon>
        <taxon>Aphelenchoidea</taxon>
        <taxon>Aphelenchoididae</taxon>
        <taxon>Bursaphelenchus</taxon>
    </lineage>
</organism>
<gene>
    <name evidence="5" type="ORF">BOKJ2_LOCUS6886</name>
</gene>
<evidence type="ECO:0000313" key="6">
    <source>
        <dbReference type="Proteomes" id="UP000614601"/>
    </source>
</evidence>
<evidence type="ECO:0000313" key="5">
    <source>
        <dbReference type="EMBL" id="CAD5217035.1"/>
    </source>
</evidence>
<feature type="region of interest" description="Disordered" evidence="4">
    <location>
        <begin position="226"/>
        <end position="256"/>
    </location>
</feature>
<reference evidence="5" key="1">
    <citation type="submission" date="2020-09" db="EMBL/GenBank/DDBJ databases">
        <authorList>
            <person name="Kikuchi T."/>
        </authorList>
    </citation>
    <scope>NUCLEOTIDE SEQUENCE</scope>
    <source>
        <strain evidence="5">SH1</strain>
    </source>
</reference>
<feature type="compositionally biased region" description="Basic and acidic residues" evidence="4">
    <location>
        <begin position="245"/>
        <end position="256"/>
    </location>
</feature>
<dbReference type="EMBL" id="CAJFDH010000003">
    <property type="protein sequence ID" value="CAD5217035.1"/>
    <property type="molecule type" value="Genomic_DNA"/>
</dbReference>
<dbReference type="Pfam" id="PF05769">
    <property type="entry name" value="SIKE"/>
    <property type="match status" value="1"/>
</dbReference>
<evidence type="ECO:0008006" key="7">
    <source>
        <dbReference type="Google" id="ProtNLM"/>
    </source>
</evidence>
<dbReference type="Proteomes" id="UP000783686">
    <property type="component" value="Unassembled WGS sequence"/>
</dbReference>
<dbReference type="InterPro" id="IPR008555">
    <property type="entry name" value="SIKE"/>
</dbReference>
<keyword evidence="6" id="KW-1185">Reference proteome</keyword>
<protein>
    <recommendedName>
        <fullName evidence="7">FGFR1 oncogene partner 2 homolog</fullName>
    </recommendedName>
</protein>
<evidence type="ECO:0000256" key="3">
    <source>
        <dbReference type="SAM" id="Coils"/>
    </source>
</evidence>
<feature type="coiled-coil region" evidence="3">
    <location>
        <begin position="71"/>
        <end position="105"/>
    </location>
</feature>
<proteinExistence type="inferred from homology"/>
<keyword evidence="2 3" id="KW-0175">Coiled coil</keyword>
<dbReference type="PANTHER" id="PTHR12186">
    <property type="entry name" value="SIKE FAMILY MEMBER"/>
    <property type="match status" value="1"/>
</dbReference>
<sequence length="256" mass="29804">MSVYANDVNFPEVADELLGDLRKHVSHLHERLGEADELLTKSHGVNEKIEVMKIYKDEAIAFNSCFRNKDRSDLVRSLQHENREILNLQEENRQLKQALEEVQHGMTLLMEKHRNVVKDMSRSDDLINVIRQHYNKNNNEKTFEQRFYELADLSSTMLEKCELQHNKDVERMANICAENKYLRSCLAARGALVPGVNANEDGTPVELEAEASQRPYRPITKRLDEELNQEHGSFDTPSDIVRATDTWREKEEQQKE</sequence>
<dbReference type="EMBL" id="CAJFCW020000003">
    <property type="protein sequence ID" value="CAG9106996.1"/>
    <property type="molecule type" value="Genomic_DNA"/>
</dbReference>